<evidence type="ECO:0000259" key="10">
    <source>
        <dbReference type="PROSITE" id="PS51363"/>
    </source>
</evidence>
<dbReference type="GO" id="GO:0031369">
    <property type="term" value="F:translation initiation factor binding"/>
    <property type="evidence" value="ECO:0007669"/>
    <property type="project" value="InterPro"/>
</dbReference>
<keyword evidence="4" id="KW-0396">Initiation factor</keyword>
<dbReference type="FunFam" id="1.25.40.180:FF:000022">
    <property type="entry name" value="Translation initiation factor eIF-2B epsilon subunit"/>
    <property type="match status" value="1"/>
</dbReference>
<dbReference type="PANTHER" id="PTHR45887:SF1">
    <property type="entry name" value="TRANSLATION INITIATION FACTOR EIF-2B SUBUNIT EPSILON"/>
    <property type="match status" value="1"/>
</dbReference>
<dbReference type="Pfam" id="PF02020">
    <property type="entry name" value="W2"/>
    <property type="match status" value="1"/>
</dbReference>
<dbReference type="GO" id="GO:0005829">
    <property type="term" value="C:cytosol"/>
    <property type="evidence" value="ECO:0007669"/>
    <property type="project" value="UniProtKB-SubCell"/>
</dbReference>
<name>A0A9P8T482_9ASCO</name>
<dbReference type="Gene3D" id="2.160.10.10">
    <property type="entry name" value="Hexapeptide repeat proteins"/>
    <property type="match status" value="2"/>
</dbReference>
<dbReference type="GO" id="GO:0003743">
    <property type="term" value="F:translation initiation factor activity"/>
    <property type="evidence" value="ECO:0007669"/>
    <property type="project" value="UniProtKB-KW"/>
</dbReference>
<dbReference type="SUPFAM" id="SSF53448">
    <property type="entry name" value="Nucleotide-diphospho-sugar transferases"/>
    <property type="match status" value="1"/>
</dbReference>
<dbReference type="CDD" id="cd05787">
    <property type="entry name" value="LbH_eIF2B_epsilon"/>
    <property type="match status" value="1"/>
</dbReference>
<evidence type="ECO:0000313" key="12">
    <source>
        <dbReference type="Proteomes" id="UP000788993"/>
    </source>
</evidence>
<evidence type="ECO:0000256" key="1">
    <source>
        <dbReference type="ARBA" id="ARBA00004514"/>
    </source>
</evidence>
<dbReference type="InterPro" id="IPR044123">
    <property type="entry name" value="W2_eIF2B_epsilon"/>
</dbReference>
<evidence type="ECO:0000256" key="2">
    <source>
        <dbReference type="ARBA" id="ARBA00007878"/>
    </source>
</evidence>
<feature type="domain" description="W2" evidence="10">
    <location>
        <begin position="508"/>
        <end position="675"/>
    </location>
</feature>
<keyword evidence="12" id="KW-1185">Reference proteome</keyword>
<dbReference type="Proteomes" id="UP000788993">
    <property type="component" value="Unassembled WGS sequence"/>
</dbReference>
<reference evidence="11" key="1">
    <citation type="journal article" date="2021" name="Open Biol.">
        <title>Shared evolutionary footprints suggest mitochondrial oxidative damage underlies multiple complex I losses in fungi.</title>
        <authorList>
            <person name="Schikora-Tamarit M.A."/>
            <person name="Marcet-Houben M."/>
            <person name="Nosek J."/>
            <person name="Gabaldon T."/>
        </authorList>
    </citation>
    <scope>NUCLEOTIDE SEQUENCE</scope>
    <source>
        <strain evidence="11">NCAIM Y.01608</strain>
    </source>
</reference>
<evidence type="ECO:0000256" key="5">
    <source>
        <dbReference type="ARBA" id="ARBA00022917"/>
    </source>
</evidence>
<dbReference type="Gene3D" id="3.90.550.10">
    <property type="entry name" value="Spore Coat Polysaccharide Biosynthesis Protein SpsA, Chain A"/>
    <property type="match status" value="1"/>
</dbReference>
<accession>A0A9P8T482</accession>
<dbReference type="InterPro" id="IPR016024">
    <property type="entry name" value="ARM-type_fold"/>
</dbReference>
<sequence>MKKDDIEEQKIQAIVLTDSFQTRFMPLTAIRPRCLLPLANVPLIEYTLEFLAQANVSEVYLMCCSHADQVQQYIDDSKWVQPSSPFTKIQTIMSLESRSVGDAIRDVDSRGLITGDFVLVSGDVVTNLDLSKVLAVHKQRKVADRDYIATMVLKQASELHRARSHIEPACFILEKGTDKCLYYQDIPPVNGQKTSVNIDPEILQDVAEFDIRNDLIDCHVDICTPQVPTIFQENFDYQALRSDFVKGVLSSDLLKKHIYAYVTGDEYAARVESWQTYDGISQDVLERWCYPIVPERNIIDDQTYTYESKHIYKEQNIRLSQSCKIQSRVVIGNDTFIGDGSKIQASVIGRRCRIGNNVLVENSYIWEGAVIGDGSIIKHSIVAADAVVGANTILNPGAVVGFGVRIDDNVEILHDTKIVKEKIRKMDDSLSLSEEENEEEESDPNLVGPQGLGHLYREDIQEDGQYGGMIYQMAQLNVSDTSLASTTVAHQHRRKKRTQSTTSVYVSEDEDEQFDKEAIATVERAMEFNHDIDTALLELNTLRMSMNVTYHEVRVATSTALVKRVDHFIETQTLGAKEAVEKIFRKWSSLFDRQVFDGEDQVDLLIILQTLCSQLDASYSSVVLLWILVVLYDEEIIEEENIYKWWQSEKSKDIGARDRVEKWIEWLQEAESEDE</sequence>
<evidence type="ECO:0000256" key="7">
    <source>
        <dbReference type="ARBA" id="ARBA00044345"/>
    </source>
</evidence>
<dbReference type="PANTHER" id="PTHR45887">
    <property type="entry name" value="TRANSLATION INITIATION FACTOR EIF-2B SUBUNIT EPSILON"/>
    <property type="match status" value="1"/>
</dbReference>
<comment type="subcellular location">
    <subcellularLocation>
        <location evidence="1">Cytoplasm</location>
        <location evidence="1">Cytosol</location>
    </subcellularLocation>
</comment>
<feature type="region of interest" description="Disordered" evidence="9">
    <location>
        <begin position="428"/>
        <end position="451"/>
    </location>
</feature>
<dbReference type="Pfam" id="PF25084">
    <property type="entry name" value="LbH_EIF2B"/>
    <property type="match status" value="1"/>
</dbReference>
<comment type="subunit">
    <text evidence="8">Component of the translation initiation factor 2B (eIF2B) complex which is a heterodecamer of two sets of five different subunits: alpha, beta, gamma, delta and epsilon. Subunits alpha, beta and delta comprise a regulatory subcomplex and subunits epsilon and gamma comprise a catalytic subcomplex. Within the complex, the hexameric regulatory complex resides at the center, with the two heterodimeric catalytic subcomplexes bound on opposite sides.</text>
</comment>
<dbReference type="SUPFAM" id="SSF48371">
    <property type="entry name" value="ARM repeat"/>
    <property type="match status" value="1"/>
</dbReference>
<dbReference type="InterPro" id="IPR005835">
    <property type="entry name" value="NTP_transferase_dom"/>
</dbReference>
<dbReference type="SMART" id="SM00515">
    <property type="entry name" value="eIF5C"/>
    <property type="match status" value="1"/>
</dbReference>
<evidence type="ECO:0000313" key="11">
    <source>
        <dbReference type="EMBL" id="KAH3664790.1"/>
    </source>
</evidence>
<dbReference type="PROSITE" id="PS51363">
    <property type="entry name" value="W2"/>
    <property type="match status" value="1"/>
</dbReference>
<dbReference type="InterPro" id="IPR035543">
    <property type="entry name" value="eIF-2B_epsilon_N"/>
</dbReference>
<gene>
    <name evidence="11" type="ORF">OGATHE_003605</name>
</gene>
<dbReference type="InterPro" id="IPR029044">
    <property type="entry name" value="Nucleotide-diphossugar_trans"/>
</dbReference>
<comment type="similarity">
    <text evidence="2">Belongs to the eIF-2B gamma/epsilon subunits family.</text>
</comment>
<dbReference type="CDD" id="cd04197">
    <property type="entry name" value="eIF-2B_epsilon_N"/>
    <property type="match status" value="1"/>
</dbReference>
<proteinExistence type="inferred from homology"/>
<feature type="region of interest" description="Disordered" evidence="9">
    <location>
        <begin position="487"/>
        <end position="509"/>
    </location>
</feature>
<evidence type="ECO:0000256" key="9">
    <source>
        <dbReference type="SAM" id="MobiDB-lite"/>
    </source>
</evidence>
<evidence type="ECO:0000256" key="6">
    <source>
        <dbReference type="ARBA" id="ARBA00044144"/>
    </source>
</evidence>
<reference evidence="11" key="2">
    <citation type="submission" date="2021-01" db="EMBL/GenBank/DDBJ databases">
        <authorList>
            <person name="Schikora-Tamarit M.A."/>
        </authorList>
    </citation>
    <scope>NUCLEOTIDE SEQUENCE</scope>
    <source>
        <strain evidence="11">NCAIM Y.01608</strain>
    </source>
</reference>
<dbReference type="FunFam" id="3.90.550.10:FF:000066">
    <property type="entry name" value="Translation initiation factor eIF-2B subunit epsilon"/>
    <property type="match status" value="1"/>
</dbReference>
<dbReference type="EMBL" id="JAEUBD010001178">
    <property type="protein sequence ID" value="KAH3664790.1"/>
    <property type="molecule type" value="Genomic_DNA"/>
</dbReference>
<comment type="caution">
    <text evidence="11">The sequence shown here is derived from an EMBL/GenBank/DDBJ whole genome shotgun (WGS) entry which is preliminary data.</text>
</comment>
<organism evidence="11 12">
    <name type="scientific">Ogataea polymorpha</name>
    <dbReference type="NCBI Taxonomy" id="460523"/>
    <lineage>
        <taxon>Eukaryota</taxon>
        <taxon>Fungi</taxon>
        <taxon>Dikarya</taxon>
        <taxon>Ascomycota</taxon>
        <taxon>Saccharomycotina</taxon>
        <taxon>Pichiomycetes</taxon>
        <taxon>Pichiales</taxon>
        <taxon>Pichiaceae</taxon>
        <taxon>Ogataea</taxon>
    </lineage>
</organism>
<dbReference type="InterPro" id="IPR003307">
    <property type="entry name" value="W2_domain"/>
</dbReference>
<dbReference type="InterPro" id="IPR056764">
    <property type="entry name" value="LbH_EIF2B3/5"/>
</dbReference>
<dbReference type="GO" id="GO:0005085">
    <property type="term" value="F:guanyl-nucleotide exchange factor activity"/>
    <property type="evidence" value="ECO:0007669"/>
    <property type="project" value="InterPro"/>
</dbReference>
<keyword evidence="5" id="KW-0648">Protein biosynthesis</keyword>
<dbReference type="SUPFAM" id="SSF51161">
    <property type="entry name" value="Trimeric LpxA-like enzymes"/>
    <property type="match status" value="1"/>
</dbReference>
<evidence type="ECO:0000256" key="4">
    <source>
        <dbReference type="ARBA" id="ARBA00022540"/>
    </source>
</evidence>
<dbReference type="InterPro" id="IPR011004">
    <property type="entry name" value="Trimer_LpxA-like_sf"/>
</dbReference>
<feature type="compositionally biased region" description="Acidic residues" evidence="9">
    <location>
        <begin position="433"/>
        <end position="443"/>
    </location>
</feature>
<keyword evidence="3" id="KW-0963">Cytoplasm</keyword>
<evidence type="ECO:0000256" key="3">
    <source>
        <dbReference type="ARBA" id="ARBA00022490"/>
    </source>
</evidence>
<dbReference type="InterPro" id="IPR051956">
    <property type="entry name" value="eIF2B_epsilon"/>
</dbReference>
<dbReference type="AlphaFoldDB" id="A0A9P8T482"/>
<dbReference type="Gene3D" id="1.25.40.180">
    <property type="match status" value="1"/>
</dbReference>
<dbReference type="CDD" id="cd11558">
    <property type="entry name" value="W2_eIF2B_epsilon"/>
    <property type="match status" value="1"/>
</dbReference>
<dbReference type="Pfam" id="PF00483">
    <property type="entry name" value="NTP_transferase"/>
    <property type="match status" value="1"/>
</dbReference>
<evidence type="ECO:0000256" key="8">
    <source>
        <dbReference type="ARBA" id="ARBA00046432"/>
    </source>
</evidence>
<dbReference type="GO" id="GO:0005851">
    <property type="term" value="C:eukaryotic translation initiation factor 2B complex"/>
    <property type="evidence" value="ECO:0007669"/>
    <property type="project" value="UniProtKB-ARBA"/>
</dbReference>
<protein>
    <recommendedName>
        <fullName evidence="6">Translation initiation factor eIF2B subunit epsilon</fullName>
    </recommendedName>
    <alternativeName>
        <fullName evidence="7">eIF2B GDP-GTP exchange factor subunit epsilon</fullName>
    </alternativeName>
</protein>